<gene>
    <name evidence="1" type="ORF">A4X06_0g2892</name>
</gene>
<reference evidence="1" key="1">
    <citation type="submission" date="2016-04" db="EMBL/GenBank/DDBJ databases">
        <authorList>
            <person name="Nguyen H.D."/>
            <person name="Samba Siva P."/>
            <person name="Cullis J."/>
            <person name="Levesque C.A."/>
            <person name="Hambleton S."/>
        </authorList>
    </citation>
    <scope>NUCLEOTIDE SEQUENCE</scope>
    <source>
        <strain evidence="1">DAOMC 236426</strain>
    </source>
</reference>
<protein>
    <submittedName>
        <fullName evidence="1">Uncharacterized protein</fullName>
    </submittedName>
</protein>
<sequence length="601" mass="64903">MDQAVQASVERMPALCNPLYAINLRLEEQDLFREEIHKINFKVYNIDQLKRIYDTAAYQLPRWSVDLSKKFSAIVQQVGYFRITGTWLPLPSVVPVPYPSEPTYSPGEKIVMSTDSHVGVQVAMLGVAKSFTRQVQALDRAARTSAQHMPALENPLDAINLRPEENIRLGAHIEDLKRNLRSIRLMADLYNLSVDKFTCLTIDLAQTNAAVLTQIAEIRTAGTYPSLPPLTDEPVPAEPPHRLELEVKFPSAFACRNRQVSTASSGASSSTAVDATEEIVDVKVELELEGKFPSAFACRNRQVSTASSGASSSTAVDATEEIVDVEVDRSVQAPVPAAVAASVSTAVPTAIVAASTSVPIPAAAAGQHADVIKYTKGIHIDTAEDRGTDLPSFNSKKGKGILIDMLVAPVQPVAEDAYTKMPATSRRLRRVRTPLKSSIRPTFVPSYGAIIEDVVHDAGKLLSVEPGISTMERAVKSAHRCENSSGLSKTELATKIRTQMKEIKAHLSAPLETFGQSDDSAAADTTVEIIDIEVSVKVQPAVTGPNTRIAIDDVVKMVEEEMCASPGAQVFAPVETSFAADVAAADIDIDKAYNMVVEIFG</sequence>
<accession>A0A8X7MVL5</accession>
<reference evidence="1" key="2">
    <citation type="journal article" date="2019" name="IMA Fungus">
        <title>Genome sequencing and comparison of five Tilletia species to identify candidate genes for the detection of regulated species infecting wheat.</title>
        <authorList>
            <person name="Nguyen H.D.T."/>
            <person name="Sultana T."/>
            <person name="Kesanakurti P."/>
            <person name="Hambleton S."/>
        </authorList>
    </citation>
    <scope>NUCLEOTIDE SEQUENCE</scope>
    <source>
        <strain evidence="1">DAOMC 236426</strain>
    </source>
</reference>
<comment type="caution">
    <text evidence="1">The sequence shown here is derived from an EMBL/GenBank/DDBJ whole genome shotgun (WGS) entry which is preliminary data.</text>
</comment>
<dbReference type="Proteomes" id="UP000077684">
    <property type="component" value="Unassembled WGS sequence"/>
</dbReference>
<proteinExistence type="predicted"/>
<evidence type="ECO:0000313" key="1">
    <source>
        <dbReference type="EMBL" id="KAE8250179.1"/>
    </source>
</evidence>
<dbReference type="EMBL" id="LWDE02000242">
    <property type="protein sequence ID" value="KAE8250179.1"/>
    <property type="molecule type" value="Genomic_DNA"/>
</dbReference>
<organism evidence="1 2">
    <name type="scientific">Tilletia controversa</name>
    <name type="common">dwarf bunt fungus</name>
    <dbReference type="NCBI Taxonomy" id="13291"/>
    <lineage>
        <taxon>Eukaryota</taxon>
        <taxon>Fungi</taxon>
        <taxon>Dikarya</taxon>
        <taxon>Basidiomycota</taxon>
        <taxon>Ustilaginomycotina</taxon>
        <taxon>Exobasidiomycetes</taxon>
        <taxon>Tilletiales</taxon>
        <taxon>Tilletiaceae</taxon>
        <taxon>Tilletia</taxon>
    </lineage>
</organism>
<name>A0A8X7MVL5_9BASI</name>
<keyword evidence="2" id="KW-1185">Reference proteome</keyword>
<dbReference type="AlphaFoldDB" id="A0A8X7MVL5"/>
<evidence type="ECO:0000313" key="2">
    <source>
        <dbReference type="Proteomes" id="UP000077684"/>
    </source>
</evidence>